<dbReference type="Proteomes" id="UP000252585">
    <property type="component" value="Unassembled WGS sequence"/>
</dbReference>
<dbReference type="EMBL" id="QPJJ01000001">
    <property type="protein sequence ID" value="RCW77392.1"/>
    <property type="molecule type" value="Genomic_DNA"/>
</dbReference>
<comment type="similarity">
    <text evidence="1">Belongs to the LytR/CpsA/Psr (LCP) family.</text>
</comment>
<reference evidence="7 8" key="1">
    <citation type="submission" date="2018-07" db="EMBL/GenBank/DDBJ databases">
        <title>Genomic Encyclopedia of Type Strains, Phase IV (KMG-IV): sequencing the most valuable type-strain genomes for metagenomic binning, comparative biology and taxonomic classification.</title>
        <authorList>
            <person name="Goeker M."/>
        </authorList>
    </citation>
    <scope>NUCLEOTIDE SEQUENCE [LARGE SCALE GENOMIC DNA]</scope>
    <source>
        <strain evidence="7 8">DSM 27696</strain>
    </source>
</reference>
<gene>
    <name evidence="7" type="ORF">DFR57_101265</name>
</gene>
<dbReference type="InterPro" id="IPR004474">
    <property type="entry name" value="LytR_CpsA_psr"/>
</dbReference>
<name>A0A368YB16_9BACI</name>
<dbReference type="Gene3D" id="3.40.630.190">
    <property type="entry name" value="LCP protein"/>
    <property type="match status" value="1"/>
</dbReference>
<dbReference type="AlphaFoldDB" id="A0A368YB16"/>
<comment type="caution">
    <text evidence="7">The sequence shown here is derived from an EMBL/GenBank/DDBJ whole genome shotgun (WGS) entry which is preliminary data.</text>
</comment>
<feature type="domain" description="Cell envelope-related transcriptional attenuator" evidence="6">
    <location>
        <begin position="93"/>
        <end position="243"/>
    </location>
</feature>
<dbReference type="GO" id="GO:0071555">
    <property type="term" value="P:cell wall organization"/>
    <property type="evidence" value="ECO:0007669"/>
    <property type="project" value="UniProtKB-KW"/>
</dbReference>
<protein>
    <submittedName>
        <fullName evidence="7">LytR family transcriptional attenuator</fullName>
    </submittedName>
</protein>
<evidence type="ECO:0000256" key="5">
    <source>
        <dbReference type="SAM" id="Phobius"/>
    </source>
</evidence>
<sequence>MERKEMRKLQKKQGRRKKLRVFLSVFILALIIGIGTGVYLIYETYQAASDTYDELERGEKSEKREQAVSISNDPISILMMGVENYTSDGDHGRSDTLMVATFNPEDEHLKLLSIPRDTLVDIPGRDNRDKINHSFAFGGKELTIKTVENFLDIPIDYYATVNFEGFKAIVDTLGGITVDVPFEFEQNSDDRVAEKLQFREGEMDLNGRYALAYARMRKADPAGDFGRNERQKQVIEAIIKEVTSVSTVTKVDDLGKDLGENVETNMKVSEGLSFLKKYSNFRTSNIEQLKLDGYDDRIDGVYYYVPDETSLANIQNELKNHLDLNNTSSLRTESTNIEEAAIN</sequence>
<keyword evidence="8" id="KW-1185">Reference proteome</keyword>
<evidence type="ECO:0000313" key="8">
    <source>
        <dbReference type="Proteomes" id="UP000252585"/>
    </source>
</evidence>
<evidence type="ECO:0000256" key="4">
    <source>
        <dbReference type="ARBA" id="ARBA00022989"/>
    </source>
</evidence>
<dbReference type="RefSeq" id="WP_245937347.1">
    <property type="nucleotide sequence ID" value="NZ_QPJJ01000001.1"/>
</dbReference>
<dbReference type="NCBIfam" id="TIGR00350">
    <property type="entry name" value="lytR_cpsA_psr"/>
    <property type="match status" value="1"/>
</dbReference>
<proteinExistence type="inferred from homology"/>
<keyword evidence="3" id="KW-0735">Signal-anchor</keyword>
<feature type="transmembrane region" description="Helical" evidence="5">
    <location>
        <begin position="21"/>
        <end position="42"/>
    </location>
</feature>
<dbReference type="InterPro" id="IPR050922">
    <property type="entry name" value="LytR/CpsA/Psr_CW_biosynth"/>
</dbReference>
<dbReference type="Pfam" id="PF03816">
    <property type="entry name" value="LytR_cpsA_psr"/>
    <property type="match status" value="1"/>
</dbReference>
<organism evidence="7 8">
    <name type="scientific">Saliterribacillus persicus</name>
    <dbReference type="NCBI Taxonomy" id="930114"/>
    <lineage>
        <taxon>Bacteria</taxon>
        <taxon>Bacillati</taxon>
        <taxon>Bacillota</taxon>
        <taxon>Bacilli</taxon>
        <taxon>Bacillales</taxon>
        <taxon>Bacillaceae</taxon>
        <taxon>Saliterribacillus</taxon>
    </lineage>
</organism>
<keyword evidence="5" id="KW-0472">Membrane</keyword>
<dbReference type="PANTHER" id="PTHR33392:SF10">
    <property type="entry name" value="POLYISOPRENYL-TEICHOIC ACID--PEPTIDOGLYCAN TEICHOIC ACID TRANSFERASE TAGV"/>
    <property type="match status" value="1"/>
</dbReference>
<evidence type="ECO:0000313" key="7">
    <source>
        <dbReference type="EMBL" id="RCW77392.1"/>
    </source>
</evidence>
<keyword evidence="2 5" id="KW-0812">Transmembrane</keyword>
<evidence type="ECO:0000259" key="6">
    <source>
        <dbReference type="Pfam" id="PF03816"/>
    </source>
</evidence>
<evidence type="ECO:0000256" key="2">
    <source>
        <dbReference type="ARBA" id="ARBA00022692"/>
    </source>
</evidence>
<dbReference type="PANTHER" id="PTHR33392">
    <property type="entry name" value="POLYISOPRENYL-TEICHOIC ACID--PEPTIDOGLYCAN TEICHOIC ACID TRANSFERASE TAGU"/>
    <property type="match status" value="1"/>
</dbReference>
<accession>A0A368YB16</accession>
<evidence type="ECO:0000256" key="1">
    <source>
        <dbReference type="ARBA" id="ARBA00006068"/>
    </source>
</evidence>
<evidence type="ECO:0000256" key="3">
    <source>
        <dbReference type="ARBA" id="ARBA00022968"/>
    </source>
</evidence>
<keyword evidence="4 5" id="KW-1133">Transmembrane helix</keyword>